<dbReference type="RefSeq" id="WP_093558156.1">
    <property type="nucleotide sequence ID" value="NZ_FPBO01000027.1"/>
</dbReference>
<accession>A0A1I7LE73</accession>
<gene>
    <name evidence="4" type="ORF">SAMN05216552_102787</name>
</gene>
<keyword evidence="5" id="KW-1185">Reference proteome</keyword>
<dbReference type="AlphaFoldDB" id="A0A1I7LE73"/>
<evidence type="ECO:0000313" key="5">
    <source>
        <dbReference type="Proteomes" id="UP000199391"/>
    </source>
</evidence>
<evidence type="ECO:0000313" key="4">
    <source>
        <dbReference type="EMBL" id="SFV08003.1"/>
    </source>
</evidence>
<dbReference type="OrthoDB" id="368476at2"/>
<protein>
    <submittedName>
        <fullName evidence="4">Extracellular solute-binding protein, family 3</fullName>
    </submittedName>
</protein>
<dbReference type="SUPFAM" id="SSF53850">
    <property type="entry name" value="Periplasmic binding protein-like II"/>
    <property type="match status" value="1"/>
</dbReference>
<dbReference type="Gene3D" id="3.40.190.10">
    <property type="entry name" value="Periplasmic binding protein-like II"/>
    <property type="match status" value="2"/>
</dbReference>
<dbReference type="PANTHER" id="PTHR35936:SF17">
    <property type="entry name" value="ARGININE-BINDING EXTRACELLULAR PROTEIN ARTP"/>
    <property type="match status" value="1"/>
</dbReference>
<proteinExistence type="predicted"/>
<feature type="domain" description="Solute-binding protein family 3/N-terminal" evidence="3">
    <location>
        <begin position="25"/>
        <end position="232"/>
    </location>
</feature>
<dbReference type="Pfam" id="PF00497">
    <property type="entry name" value="SBP_bac_3"/>
    <property type="match status" value="1"/>
</dbReference>
<feature type="chain" id="PRO_5011642553" evidence="2">
    <location>
        <begin position="24"/>
        <end position="239"/>
    </location>
</feature>
<evidence type="ECO:0000256" key="2">
    <source>
        <dbReference type="SAM" id="SignalP"/>
    </source>
</evidence>
<evidence type="ECO:0000256" key="1">
    <source>
        <dbReference type="ARBA" id="ARBA00022729"/>
    </source>
</evidence>
<dbReference type="STRING" id="1035707.SAMN05216552_102787"/>
<dbReference type="PANTHER" id="PTHR35936">
    <property type="entry name" value="MEMBRANE-BOUND LYTIC MUREIN TRANSGLYCOSYLASE F"/>
    <property type="match status" value="1"/>
</dbReference>
<sequence length="239" mass="25854">MMKNKKWLCTLLASVGVFSSAIAEEVTLGRNQGLADQWVAAKLITDIGNKAGVTVKVKPLPAARANELNLSGEIDGEIARIDAYAAKNPTLVQSKPLYYYLVSTAFGKKDKSVSSIADLKQYRVGIIRGVAHAMTVTAGMKVTEVNGPEQLFLMLDEGKIDIAVSSEIDGNYRLKKMKLGDIKPLATLAKFDQGAIFNPAKRQTADKLAKTTAAMKQSGELDKLTAQYEKEFLSTGVEP</sequence>
<reference evidence="5" key="1">
    <citation type="submission" date="2016-10" db="EMBL/GenBank/DDBJ databases">
        <authorList>
            <person name="Varghese N."/>
            <person name="Submissions S."/>
        </authorList>
    </citation>
    <scope>NUCLEOTIDE SEQUENCE [LARGE SCALE GENOMIC DNA]</scope>
    <source>
        <strain evidence="5">CGMCC 1.11014</strain>
    </source>
</reference>
<dbReference type="SMART" id="SM00062">
    <property type="entry name" value="PBPb"/>
    <property type="match status" value="1"/>
</dbReference>
<dbReference type="InterPro" id="IPR001638">
    <property type="entry name" value="Solute-binding_3/MltF_N"/>
</dbReference>
<dbReference type="Proteomes" id="UP000199391">
    <property type="component" value="Unassembled WGS sequence"/>
</dbReference>
<name>A0A1I7LE73_9BURK</name>
<dbReference type="EMBL" id="FPBO01000027">
    <property type="protein sequence ID" value="SFV08003.1"/>
    <property type="molecule type" value="Genomic_DNA"/>
</dbReference>
<organism evidence="4 5">
    <name type="scientific">Pseudoduganella namucuonensis</name>
    <dbReference type="NCBI Taxonomy" id="1035707"/>
    <lineage>
        <taxon>Bacteria</taxon>
        <taxon>Pseudomonadati</taxon>
        <taxon>Pseudomonadota</taxon>
        <taxon>Betaproteobacteria</taxon>
        <taxon>Burkholderiales</taxon>
        <taxon>Oxalobacteraceae</taxon>
        <taxon>Telluria group</taxon>
        <taxon>Pseudoduganella</taxon>
    </lineage>
</organism>
<evidence type="ECO:0000259" key="3">
    <source>
        <dbReference type="SMART" id="SM00062"/>
    </source>
</evidence>
<feature type="signal peptide" evidence="2">
    <location>
        <begin position="1"/>
        <end position="23"/>
    </location>
</feature>
<keyword evidence="1 2" id="KW-0732">Signal</keyword>